<dbReference type="Pfam" id="PF00106">
    <property type="entry name" value="adh_short"/>
    <property type="match status" value="1"/>
</dbReference>
<dbReference type="InterPro" id="IPR020904">
    <property type="entry name" value="Sc_DH/Rdtase_CS"/>
</dbReference>
<comment type="caution">
    <text evidence="4">The sequence shown here is derived from an EMBL/GenBank/DDBJ whole genome shotgun (WGS) entry which is preliminary data.</text>
</comment>
<accession>A0ABR3SKH8</accession>
<keyword evidence="5" id="KW-1185">Reference proteome</keyword>
<dbReference type="EMBL" id="JAJVDC020000120">
    <property type="protein sequence ID" value="KAL1623352.1"/>
    <property type="molecule type" value="Genomic_DNA"/>
</dbReference>
<organism evidence="4 5">
    <name type="scientific">Neofusicoccum ribis</name>
    <dbReference type="NCBI Taxonomy" id="45134"/>
    <lineage>
        <taxon>Eukaryota</taxon>
        <taxon>Fungi</taxon>
        <taxon>Dikarya</taxon>
        <taxon>Ascomycota</taxon>
        <taxon>Pezizomycotina</taxon>
        <taxon>Dothideomycetes</taxon>
        <taxon>Dothideomycetes incertae sedis</taxon>
        <taxon>Botryosphaeriales</taxon>
        <taxon>Botryosphaeriaceae</taxon>
        <taxon>Neofusicoccum</taxon>
    </lineage>
</organism>
<comment type="similarity">
    <text evidence="1">Belongs to the short-chain dehydrogenases/reductases (SDR) family.</text>
</comment>
<keyword evidence="2" id="KW-0521">NADP</keyword>
<dbReference type="PROSITE" id="PS00061">
    <property type="entry name" value="ADH_SHORT"/>
    <property type="match status" value="1"/>
</dbReference>
<dbReference type="InterPro" id="IPR036291">
    <property type="entry name" value="NAD(P)-bd_dom_sf"/>
</dbReference>
<dbReference type="SUPFAM" id="SSF51735">
    <property type="entry name" value="NAD(P)-binding Rossmann-fold domains"/>
    <property type="match status" value="1"/>
</dbReference>
<name>A0ABR3SKH8_9PEZI</name>
<dbReference type="CDD" id="cd05233">
    <property type="entry name" value="SDR_c"/>
    <property type="match status" value="1"/>
</dbReference>
<dbReference type="Gene3D" id="3.40.50.720">
    <property type="entry name" value="NAD(P)-binding Rossmann-like Domain"/>
    <property type="match status" value="1"/>
</dbReference>
<dbReference type="PANTHER" id="PTHR43008">
    <property type="entry name" value="BENZIL REDUCTASE"/>
    <property type="match status" value="1"/>
</dbReference>
<evidence type="ECO:0000256" key="3">
    <source>
        <dbReference type="ARBA" id="ARBA00023002"/>
    </source>
</evidence>
<dbReference type="PRINTS" id="PR00081">
    <property type="entry name" value="GDHRDH"/>
</dbReference>
<reference evidence="4 5" key="1">
    <citation type="submission" date="2024-02" db="EMBL/GenBank/DDBJ databases">
        <title>De novo assembly and annotation of 12 fungi associated with fruit tree decline syndrome in Ontario, Canada.</title>
        <authorList>
            <person name="Sulman M."/>
            <person name="Ellouze W."/>
            <person name="Ilyukhin E."/>
        </authorList>
    </citation>
    <scope>NUCLEOTIDE SEQUENCE [LARGE SCALE GENOMIC DNA]</scope>
    <source>
        <strain evidence="4 5">M1-105</strain>
    </source>
</reference>
<proteinExistence type="inferred from homology"/>
<evidence type="ECO:0000313" key="5">
    <source>
        <dbReference type="Proteomes" id="UP001521116"/>
    </source>
</evidence>
<sequence length="302" mass="32039">MSHHRTWETDYTSTFHHSSYATVSPSRPELSAAGKTIFISGGARGLGTGIVDGFAQAGAARLVVMGRTATTLQAIATRIEAAHPSTSVAVVAGNVSREADVARAFADAKKLAPGGIDVLVANAGYFPTNTAVPPAPDGSEESVDVADWWRAWEVNVKGVYLLARHFLAADAAAPGAAFVNISAGACHINPPFLGFSAYAGSKIGMARVVETIQAENPGLRFFNVQPGVVKTDMLIKSGAESYNMPLDEPELPGHFLVWLTSPEGEFLKGKFVWVNWDVDELKAKKEEILAGYKLVTGLVGWA</sequence>
<protein>
    <submittedName>
        <fullName evidence="4">Uncharacterized protein</fullName>
    </submittedName>
</protein>
<gene>
    <name evidence="4" type="ORF">SLS56_008293</name>
</gene>
<evidence type="ECO:0000313" key="4">
    <source>
        <dbReference type="EMBL" id="KAL1623352.1"/>
    </source>
</evidence>
<dbReference type="InterPro" id="IPR002347">
    <property type="entry name" value="SDR_fam"/>
</dbReference>
<keyword evidence="3" id="KW-0560">Oxidoreductase</keyword>
<dbReference type="Proteomes" id="UP001521116">
    <property type="component" value="Unassembled WGS sequence"/>
</dbReference>
<evidence type="ECO:0000256" key="2">
    <source>
        <dbReference type="ARBA" id="ARBA00022857"/>
    </source>
</evidence>
<evidence type="ECO:0000256" key="1">
    <source>
        <dbReference type="ARBA" id="ARBA00006484"/>
    </source>
</evidence>
<dbReference type="PANTHER" id="PTHR43008:SF4">
    <property type="entry name" value="CHAIN DEHYDROGENASE, PUTATIVE (AFU_ORTHOLOGUE AFUA_4G08710)-RELATED"/>
    <property type="match status" value="1"/>
</dbReference>